<evidence type="ECO:0000256" key="8">
    <source>
        <dbReference type="ARBA" id="ARBA00049244"/>
    </source>
</evidence>
<sequence length="529" mass="58189">MSALYRRFRPLTFQEVVGQEHVKEPLLKAIREGRLAQAYLFSGPRGVGKTTTARLLAMAVGCQGEDPPCGVCPHCQAVQRGAHPDVVEIDAASNNSVEDVRELRERIHLAPLSAPRKVFILDEAHMLSKSAFNALLKTLEEPPPHVLFVFATTEPERMPPTILSRTQHFRFRRLTEEEIAFKLRRILEAVGREAEEEALLLLARLADGALRDAESLLERFLLLEGPLTRKEVERALGLPPREALAEIAASLARGKTAEALGLARRLYGEGYAPRSLVSGLLEVFREGLYAAFGLAGTPLPAPPQALIAAMTALDEAMERLARRSDALSLEVALLEAGRALAAEALPQPTGAPSPEVGPKPESPPAPEPPRPEEAPDLRERWRAFLEALRPTLRAFVREARPEVREGQLCLAFPEDKAFHYRKALEQKARLLPLAQAHFGVEEVVLVLEGEKKSLSPRPRPAPPPEAPAPPGPPEEEVEAEEAAEEAPEEALRRVVRLLGGRVLWVRRPRTREAPEEEPLSQDEIGGTGI</sequence>
<dbReference type="Gene3D" id="1.10.8.60">
    <property type="match status" value="1"/>
</dbReference>
<keyword evidence="5" id="KW-0862">Zinc</keyword>
<dbReference type="PANTHER" id="PTHR11669">
    <property type="entry name" value="REPLICATION FACTOR C / DNA POLYMERASE III GAMMA-TAU SUBUNIT"/>
    <property type="match status" value="1"/>
</dbReference>
<keyword evidence="4 9" id="KW-0547">Nucleotide-binding</keyword>
<comment type="function">
    <text evidence="9">DNA polymerase III is a complex, multichain enzyme responsible for most of the replicative synthesis in bacteria. This DNA polymerase also exhibits 3' to 5' exonuclease activity.</text>
</comment>
<dbReference type="InterPro" id="IPR003593">
    <property type="entry name" value="AAA+_ATPase"/>
</dbReference>
<evidence type="ECO:0000313" key="13">
    <source>
        <dbReference type="Proteomes" id="UP000279841"/>
    </source>
</evidence>
<dbReference type="InterPro" id="IPR027417">
    <property type="entry name" value="P-loop_NTPase"/>
</dbReference>
<dbReference type="InterPro" id="IPR012763">
    <property type="entry name" value="DNA_pol_III_sug/sutau_N"/>
</dbReference>
<dbReference type="EMBL" id="LR027517">
    <property type="protein sequence ID" value="VCU54137.1"/>
    <property type="molecule type" value="Genomic_DNA"/>
</dbReference>
<dbReference type="GO" id="GO:0003887">
    <property type="term" value="F:DNA-directed DNA polymerase activity"/>
    <property type="evidence" value="ECO:0007669"/>
    <property type="project" value="UniProtKB-KW"/>
</dbReference>
<dbReference type="AlphaFoldDB" id="A0A3P4ASJ7"/>
<comment type="catalytic activity">
    <reaction evidence="8 9">
        <text>DNA(n) + a 2'-deoxyribonucleoside 5'-triphosphate = DNA(n+1) + diphosphate</text>
        <dbReference type="Rhea" id="RHEA:22508"/>
        <dbReference type="Rhea" id="RHEA-COMP:17339"/>
        <dbReference type="Rhea" id="RHEA-COMP:17340"/>
        <dbReference type="ChEBI" id="CHEBI:33019"/>
        <dbReference type="ChEBI" id="CHEBI:61560"/>
        <dbReference type="ChEBI" id="CHEBI:173112"/>
        <dbReference type="EC" id="2.7.7.7"/>
    </reaction>
</comment>
<name>A0A3P4ASJ7_THETH</name>
<dbReference type="InterPro" id="IPR050238">
    <property type="entry name" value="DNA_Rep/Repair_Clamp_Loader"/>
</dbReference>
<organism evidence="12 13">
    <name type="scientific">Thermus thermophilus</name>
    <dbReference type="NCBI Taxonomy" id="274"/>
    <lineage>
        <taxon>Bacteria</taxon>
        <taxon>Thermotogati</taxon>
        <taxon>Deinococcota</taxon>
        <taxon>Deinococci</taxon>
        <taxon>Thermales</taxon>
        <taxon>Thermaceae</taxon>
        <taxon>Thermus</taxon>
    </lineage>
</organism>
<dbReference type="Gene3D" id="3.40.50.300">
    <property type="entry name" value="P-loop containing nucleotide triphosphate hydrolases"/>
    <property type="match status" value="1"/>
</dbReference>
<comment type="similarity">
    <text evidence="1 9">Belongs to the DnaX/STICHEL family.</text>
</comment>
<dbReference type="Proteomes" id="UP000279841">
    <property type="component" value="Chromosome"/>
</dbReference>
<dbReference type="GO" id="GO:0005524">
    <property type="term" value="F:ATP binding"/>
    <property type="evidence" value="ECO:0007669"/>
    <property type="project" value="UniProtKB-KW"/>
</dbReference>
<evidence type="ECO:0000256" key="7">
    <source>
        <dbReference type="ARBA" id="ARBA00022932"/>
    </source>
</evidence>
<dbReference type="InterPro" id="IPR048448">
    <property type="entry name" value="DnaX-like_C"/>
</dbReference>
<dbReference type="InterPro" id="IPR022754">
    <property type="entry name" value="DNA_pol_III_gamma-3"/>
</dbReference>
<keyword evidence="7 9" id="KW-0239">DNA-directed DNA polymerase</keyword>
<feature type="compositionally biased region" description="Acidic residues" evidence="10">
    <location>
        <begin position="473"/>
        <end position="488"/>
    </location>
</feature>
<evidence type="ECO:0000256" key="3">
    <source>
        <dbReference type="ARBA" id="ARBA00022723"/>
    </source>
</evidence>
<dbReference type="GO" id="GO:0006261">
    <property type="term" value="P:DNA-templated DNA replication"/>
    <property type="evidence" value="ECO:0007669"/>
    <property type="project" value="TreeGrafter"/>
</dbReference>
<dbReference type="SUPFAM" id="SSF52540">
    <property type="entry name" value="P-loop containing nucleoside triphosphate hydrolases"/>
    <property type="match status" value="1"/>
</dbReference>
<dbReference type="InterPro" id="IPR045085">
    <property type="entry name" value="HLD_clamp_pol_III_gamma_tau"/>
</dbReference>
<protein>
    <recommendedName>
        <fullName evidence="9">DNA polymerase III subunit gamma/tau</fullName>
        <ecNumber evidence="9">2.7.7.7</ecNumber>
    </recommendedName>
</protein>
<dbReference type="FunFam" id="3.40.50.300:FF:000014">
    <property type="entry name" value="DNA polymerase III subunit gamma/tau"/>
    <property type="match status" value="1"/>
</dbReference>
<evidence type="ECO:0000256" key="10">
    <source>
        <dbReference type="SAM" id="MobiDB-lite"/>
    </source>
</evidence>
<feature type="compositionally biased region" description="Pro residues" evidence="10">
    <location>
        <begin position="349"/>
        <end position="368"/>
    </location>
</feature>
<dbReference type="CDD" id="cd00009">
    <property type="entry name" value="AAA"/>
    <property type="match status" value="1"/>
</dbReference>
<keyword evidence="3" id="KW-0479">Metal-binding</keyword>
<comment type="subunit">
    <text evidence="9">DNA polymerase III contains a core (composed of alpha, epsilon and theta chains) that associates with a tau subunit. This core dimerizes to form the POLIII' complex. PolIII' associates with the gamma complex (composed of gamma, delta, delta', psi and chi chains) and with the beta chain to form the complete DNA polymerase III complex.</text>
</comment>
<proteinExistence type="inferred from homology"/>
<dbReference type="GO" id="GO:0046872">
    <property type="term" value="F:metal ion binding"/>
    <property type="evidence" value="ECO:0007669"/>
    <property type="project" value="UniProtKB-KW"/>
</dbReference>
<evidence type="ECO:0000256" key="2">
    <source>
        <dbReference type="ARBA" id="ARBA00022705"/>
    </source>
</evidence>
<feature type="compositionally biased region" description="Pro residues" evidence="10">
    <location>
        <begin position="457"/>
        <end position="472"/>
    </location>
</feature>
<dbReference type="SMART" id="SM00382">
    <property type="entry name" value="AAA"/>
    <property type="match status" value="1"/>
</dbReference>
<feature type="region of interest" description="Disordered" evidence="10">
    <location>
        <begin position="507"/>
        <end position="529"/>
    </location>
</feature>
<dbReference type="Pfam" id="PF22608">
    <property type="entry name" value="DNAX_ATPase_lid"/>
    <property type="match status" value="1"/>
</dbReference>
<keyword evidence="2 9" id="KW-0235">DNA replication</keyword>
<accession>A0A3P4ASJ7</accession>
<feature type="domain" description="AAA+ ATPase" evidence="11">
    <location>
        <begin position="35"/>
        <end position="175"/>
    </location>
</feature>
<dbReference type="InterPro" id="IPR001270">
    <property type="entry name" value="ClpA/B"/>
</dbReference>
<dbReference type="RefSeq" id="WP_124105247.1">
    <property type="nucleotide sequence ID" value="NZ_LR027517.1"/>
</dbReference>
<dbReference type="Pfam" id="PF12169">
    <property type="entry name" value="DNA_pol3_gamma3"/>
    <property type="match status" value="1"/>
</dbReference>
<dbReference type="PRINTS" id="PR00300">
    <property type="entry name" value="CLPPROTEASEA"/>
</dbReference>
<feature type="region of interest" description="Disordered" evidence="10">
    <location>
        <begin position="453"/>
        <end position="489"/>
    </location>
</feature>
<keyword evidence="9" id="KW-0808">Transferase</keyword>
<dbReference type="Pfam" id="PF13177">
    <property type="entry name" value="DNA_pol3_delta2"/>
    <property type="match status" value="1"/>
</dbReference>
<keyword evidence="9" id="KW-0548">Nucleotidyltransferase</keyword>
<dbReference type="NCBIfam" id="TIGR02397">
    <property type="entry name" value="dnaX_nterm"/>
    <property type="match status" value="1"/>
</dbReference>
<evidence type="ECO:0000256" key="9">
    <source>
        <dbReference type="RuleBase" id="RU364063"/>
    </source>
</evidence>
<dbReference type="Gene3D" id="1.10.40.100">
    <property type="match status" value="1"/>
</dbReference>
<dbReference type="EC" id="2.7.7.7" evidence="9"/>
<dbReference type="NCBIfam" id="NF011524">
    <property type="entry name" value="PRK14963.1"/>
    <property type="match status" value="1"/>
</dbReference>
<evidence type="ECO:0000256" key="4">
    <source>
        <dbReference type="ARBA" id="ARBA00022741"/>
    </source>
</evidence>
<keyword evidence="6 9" id="KW-0067">ATP-binding</keyword>
<feature type="region of interest" description="Disordered" evidence="10">
    <location>
        <begin position="345"/>
        <end position="374"/>
    </location>
</feature>
<evidence type="ECO:0000259" key="11">
    <source>
        <dbReference type="SMART" id="SM00382"/>
    </source>
</evidence>
<evidence type="ECO:0000256" key="1">
    <source>
        <dbReference type="ARBA" id="ARBA00006360"/>
    </source>
</evidence>
<gene>
    <name evidence="12" type="primary">dnaX_1</name>
    <name evidence="9" type="synonym">dnaX</name>
    <name evidence="12" type="ORF">TTHN1_01939</name>
</gene>
<dbReference type="GO" id="GO:0009360">
    <property type="term" value="C:DNA polymerase III complex"/>
    <property type="evidence" value="ECO:0007669"/>
    <property type="project" value="InterPro"/>
</dbReference>
<evidence type="ECO:0000256" key="6">
    <source>
        <dbReference type="ARBA" id="ARBA00022840"/>
    </source>
</evidence>
<dbReference type="Pfam" id="PF20964">
    <property type="entry name" value="DnaX_C"/>
    <property type="match status" value="1"/>
</dbReference>
<evidence type="ECO:0000256" key="5">
    <source>
        <dbReference type="ARBA" id="ARBA00022833"/>
    </source>
</evidence>
<dbReference type="PANTHER" id="PTHR11669:SF0">
    <property type="entry name" value="PROTEIN STICHEL-LIKE 2"/>
    <property type="match status" value="1"/>
</dbReference>
<reference evidence="12 13" key="1">
    <citation type="submission" date="2018-10" db="EMBL/GenBank/DDBJ databases">
        <authorList>
            <person name="Peiro R."/>
            <person name="Begona"/>
            <person name="Cbmso G."/>
            <person name="Lopez M."/>
            <person name="Gonzalez S."/>
            <person name="Sacristan E."/>
            <person name="Castillo E."/>
        </authorList>
    </citation>
    <scope>NUCLEOTIDE SEQUENCE [LARGE SCALE GENOMIC DNA]</scope>
    <source>
        <strain evidence="12">TTHNAR1</strain>
    </source>
</reference>
<evidence type="ECO:0000313" key="12">
    <source>
        <dbReference type="EMBL" id="VCU54137.1"/>
    </source>
</evidence>